<evidence type="ECO:0000256" key="3">
    <source>
        <dbReference type="ARBA" id="ARBA00022679"/>
    </source>
</evidence>
<keyword evidence="1" id="KW-0963">Cytoplasm</keyword>
<organism evidence="7 8">
    <name type="scientific">Aeropyrum pernix</name>
    <dbReference type="NCBI Taxonomy" id="56636"/>
    <lineage>
        <taxon>Archaea</taxon>
        <taxon>Thermoproteota</taxon>
        <taxon>Thermoprotei</taxon>
        <taxon>Desulfurococcales</taxon>
        <taxon>Desulfurococcaceae</taxon>
        <taxon>Aeropyrum</taxon>
    </lineage>
</organism>
<dbReference type="PROSITE" id="PS51684">
    <property type="entry name" value="SAM_MT_TRM5_TYW2"/>
    <property type="match status" value="1"/>
</dbReference>
<dbReference type="InterPro" id="IPR029063">
    <property type="entry name" value="SAM-dependent_MTases_sf"/>
</dbReference>
<sequence>MPGAAVLPECVAVRTVDGERAIRLLRAAGLLDTGFKPARSGERLMLPVENAELALEALRSSGLEAWQCRASFEPRRRPRGLRSLGFEGLSGYSLVGDIAVFSRREGGPGVEEYRRAAEALMREQPRVRAVYLKEATVGELRVQRLVHLAGEKRTWTVHREFGLEFEVDIARAYFNPRLANEHRLVAESVGEGERVLDMFSGVGGFSIHTASLRSVSVVASDINPHAALLAARNARRNRRRLRGRVSVLRADAALLPRILQPVFTTIIMNHPTASHMFAWEACRLAGSGGARVLFYRLSESCPQAAEDALQAFTRAPCCRRVEVGWCRRVLEYSPSAAVYRVEVAVEPGRV</sequence>
<dbReference type="SUPFAM" id="SSF53335">
    <property type="entry name" value="S-adenosyl-L-methionine-dependent methyltransferases"/>
    <property type="match status" value="1"/>
</dbReference>
<name>A0A401H8L9_AERPX</name>
<gene>
    <name evidence="7" type="ORF">apy_04960</name>
</gene>
<evidence type="ECO:0000256" key="5">
    <source>
        <dbReference type="ARBA" id="ARBA00022694"/>
    </source>
</evidence>
<dbReference type="GO" id="GO:0005737">
    <property type="term" value="C:cytoplasm"/>
    <property type="evidence" value="ECO:0007669"/>
    <property type="project" value="TreeGrafter"/>
</dbReference>
<dbReference type="InterPro" id="IPR040601">
    <property type="entry name" value="Trm5a/b_N"/>
</dbReference>
<keyword evidence="5" id="KW-0819">tRNA processing</keyword>
<proteinExistence type="predicted"/>
<accession>A0A401H8L9</accession>
<dbReference type="Gene3D" id="3.30.70.2580">
    <property type="match status" value="1"/>
</dbReference>
<evidence type="ECO:0000256" key="2">
    <source>
        <dbReference type="ARBA" id="ARBA00022603"/>
    </source>
</evidence>
<dbReference type="CDD" id="cd02440">
    <property type="entry name" value="AdoMet_MTases"/>
    <property type="match status" value="1"/>
</dbReference>
<evidence type="ECO:0000259" key="6">
    <source>
        <dbReference type="PROSITE" id="PS51684"/>
    </source>
</evidence>
<feature type="domain" description="SAM-dependent methyltransferase TRM5/TYW2-type" evidence="6">
    <location>
        <begin position="92"/>
        <end position="347"/>
    </location>
</feature>
<evidence type="ECO:0000256" key="1">
    <source>
        <dbReference type="ARBA" id="ARBA00022490"/>
    </source>
</evidence>
<dbReference type="GO" id="GO:0002939">
    <property type="term" value="P:tRNA N1-guanine methylation"/>
    <property type="evidence" value="ECO:0007669"/>
    <property type="project" value="TreeGrafter"/>
</dbReference>
<dbReference type="Pfam" id="PF02475">
    <property type="entry name" value="TRM5-TYW2_MTfase"/>
    <property type="match status" value="1"/>
</dbReference>
<dbReference type="GO" id="GO:0008175">
    <property type="term" value="F:tRNA methyltransferase activity"/>
    <property type="evidence" value="ECO:0007669"/>
    <property type="project" value="TreeGrafter"/>
</dbReference>
<dbReference type="Proteomes" id="UP000291213">
    <property type="component" value="Unassembled WGS sequence"/>
</dbReference>
<dbReference type="PANTHER" id="PTHR23245:SF36">
    <property type="entry name" value="TRNA (GUANINE(37)-N1)-METHYLTRANSFERASE"/>
    <property type="match status" value="1"/>
</dbReference>
<comment type="caution">
    <text evidence="7">The sequence shown here is derived from an EMBL/GenBank/DDBJ whole genome shotgun (WGS) entry which is preliminary data.</text>
</comment>
<evidence type="ECO:0000256" key="4">
    <source>
        <dbReference type="ARBA" id="ARBA00022691"/>
    </source>
</evidence>
<keyword evidence="3" id="KW-0808">Transferase</keyword>
<keyword evidence="4" id="KW-0949">S-adenosyl-L-methionine</keyword>
<dbReference type="EMBL" id="BDMD01000020">
    <property type="protein sequence ID" value="GBF08771.1"/>
    <property type="molecule type" value="Genomic_DNA"/>
</dbReference>
<protein>
    <recommendedName>
        <fullName evidence="6">SAM-dependent methyltransferase TRM5/TYW2-type domain-containing protein</fullName>
    </recommendedName>
</protein>
<dbReference type="Gene3D" id="3.30.300.110">
    <property type="entry name" value="Met-10+ protein-like domains"/>
    <property type="match status" value="1"/>
</dbReference>
<dbReference type="Gene3D" id="3.40.50.150">
    <property type="entry name" value="Vaccinia Virus protein VP39"/>
    <property type="match status" value="1"/>
</dbReference>
<reference evidence="7 8" key="1">
    <citation type="submission" date="2017-02" db="EMBL/GenBank/DDBJ databases">
        <title>isolation and characterization of a novel temperate virus Aeropyrum globular virus 1 infecting hyperthermophilic archaeon Aeropyrum.</title>
        <authorList>
            <person name="Yumiya M."/>
            <person name="Yoshida T."/>
            <person name="Sako Y."/>
        </authorList>
    </citation>
    <scope>NUCLEOTIDE SEQUENCE [LARGE SCALE GENOMIC DNA]</scope>
    <source>
        <strain evidence="7 8">YK1-12-2013</strain>
    </source>
</reference>
<dbReference type="InterPro" id="IPR030382">
    <property type="entry name" value="MeTrfase_TRM5/TYW2"/>
</dbReference>
<keyword evidence="2" id="KW-0489">Methyltransferase</keyword>
<evidence type="ECO:0000313" key="7">
    <source>
        <dbReference type="EMBL" id="GBF08771.1"/>
    </source>
</evidence>
<dbReference type="Pfam" id="PF18093">
    <property type="entry name" value="Trm5_N"/>
    <property type="match status" value="1"/>
</dbReference>
<dbReference type="PANTHER" id="PTHR23245">
    <property type="entry name" value="TRNA METHYLTRANSFERASE"/>
    <property type="match status" value="1"/>
</dbReference>
<dbReference type="InterPro" id="IPR056743">
    <property type="entry name" value="TRM5-TYW2-like_MTfase"/>
</dbReference>
<evidence type="ECO:0000313" key="8">
    <source>
        <dbReference type="Proteomes" id="UP000291213"/>
    </source>
</evidence>
<dbReference type="AlphaFoldDB" id="A0A401H8L9"/>